<proteinExistence type="predicted"/>
<reference evidence="2" key="1">
    <citation type="journal article" date="2017" name="Cell">
        <title>Insights into land plant evolution garnered from the Marchantia polymorpha genome.</title>
        <authorList>
            <person name="Bowman J.L."/>
            <person name="Kohchi T."/>
            <person name="Yamato K.T."/>
            <person name="Jenkins J."/>
            <person name="Shu S."/>
            <person name="Ishizaki K."/>
            <person name="Yamaoka S."/>
            <person name="Nishihama R."/>
            <person name="Nakamura Y."/>
            <person name="Berger F."/>
            <person name="Adam C."/>
            <person name="Aki S.S."/>
            <person name="Althoff F."/>
            <person name="Araki T."/>
            <person name="Arteaga-Vazquez M.A."/>
            <person name="Balasubrmanian S."/>
            <person name="Barry K."/>
            <person name="Bauer D."/>
            <person name="Boehm C.R."/>
            <person name="Briginshaw L."/>
            <person name="Caballero-Perez J."/>
            <person name="Catarino B."/>
            <person name="Chen F."/>
            <person name="Chiyoda S."/>
            <person name="Chovatia M."/>
            <person name="Davies K.M."/>
            <person name="Delmans M."/>
            <person name="Demura T."/>
            <person name="Dierschke T."/>
            <person name="Dolan L."/>
            <person name="Dorantes-Acosta A.E."/>
            <person name="Eklund D.M."/>
            <person name="Florent S.N."/>
            <person name="Flores-Sandoval E."/>
            <person name="Fujiyama A."/>
            <person name="Fukuzawa H."/>
            <person name="Galik B."/>
            <person name="Grimanelli D."/>
            <person name="Grimwood J."/>
            <person name="Grossniklaus U."/>
            <person name="Hamada T."/>
            <person name="Haseloff J."/>
            <person name="Hetherington A.J."/>
            <person name="Higo A."/>
            <person name="Hirakawa Y."/>
            <person name="Hundley H.N."/>
            <person name="Ikeda Y."/>
            <person name="Inoue K."/>
            <person name="Inoue S.I."/>
            <person name="Ishida S."/>
            <person name="Jia Q."/>
            <person name="Kakita M."/>
            <person name="Kanazawa T."/>
            <person name="Kawai Y."/>
            <person name="Kawashima T."/>
            <person name="Kennedy M."/>
            <person name="Kinose K."/>
            <person name="Kinoshita T."/>
            <person name="Kohara Y."/>
            <person name="Koide E."/>
            <person name="Komatsu K."/>
            <person name="Kopischke S."/>
            <person name="Kubo M."/>
            <person name="Kyozuka J."/>
            <person name="Lagercrantz U."/>
            <person name="Lin S.S."/>
            <person name="Lindquist E."/>
            <person name="Lipzen A.M."/>
            <person name="Lu C.W."/>
            <person name="De Luna E."/>
            <person name="Martienssen R.A."/>
            <person name="Minamino N."/>
            <person name="Mizutani M."/>
            <person name="Mizutani M."/>
            <person name="Mochizuki N."/>
            <person name="Monte I."/>
            <person name="Mosher R."/>
            <person name="Nagasaki H."/>
            <person name="Nakagami H."/>
            <person name="Naramoto S."/>
            <person name="Nishitani K."/>
            <person name="Ohtani M."/>
            <person name="Okamoto T."/>
            <person name="Okumura M."/>
            <person name="Phillips J."/>
            <person name="Pollak B."/>
            <person name="Reinders A."/>
            <person name="Rovekamp M."/>
            <person name="Sano R."/>
            <person name="Sawa S."/>
            <person name="Schmid M.W."/>
            <person name="Shirakawa M."/>
            <person name="Solano R."/>
            <person name="Spunde A."/>
            <person name="Suetsugu N."/>
            <person name="Sugano S."/>
            <person name="Sugiyama A."/>
            <person name="Sun R."/>
            <person name="Suzuki Y."/>
            <person name="Takenaka M."/>
            <person name="Takezawa D."/>
            <person name="Tomogane H."/>
            <person name="Tsuzuki M."/>
            <person name="Ueda T."/>
            <person name="Umeda M."/>
            <person name="Ward J.M."/>
            <person name="Watanabe Y."/>
            <person name="Yazaki K."/>
            <person name="Yokoyama R."/>
            <person name="Yoshitake Y."/>
            <person name="Yotsui I."/>
            <person name="Zachgo S."/>
            <person name="Schmutz J."/>
        </authorList>
    </citation>
    <scope>NUCLEOTIDE SEQUENCE [LARGE SCALE GENOMIC DNA]</scope>
    <source>
        <strain evidence="2">Tak-1</strain>
    </source>
</reference>
<dbReference type="Proteomes" id="UP000244005">
    <property type="component" value="Unassembled WGS sequence"/>
</dbReference>
<dbReference type="EMBL" id="KZ772802">
    <property type="protein sequence ID" value="PTQ30081.1"/>
    <property type="molecule type" value="Genomic_DNA"/>
</dbReference>
<accession>A0A2R6W8A6</accession>
<evidence type="ECO:0000313" key="2">
    <source>
        <dbReference type="Proteomes" id="UP000244005"/>
    </source>
</evidence>
<name>A0A2R6W8A6_MARPO</name>
<gene>
    <name evidence="1" type="ORF">MARPO_0130s0034</name>
</gene>
<sequence>MFLPYFEFGKPSPTQLQRSCGFCHPNQTVFSVYPAGSGTMGPGYFE</sequence>
<keyword evidence="2" id="KW-1185">Reference proteome</keyword>
<protein>
    <submittedName>
        <fullName evidence="1">Uncharacterized protein</fullName>
    </submittedName>
</protein>
<dbReference type="AlphaFoldDB" id="A0A2R6W8A6"/>
<evidence type="ECO:0000313" key="1">
    <source>
        <dbReference type="EMBL" id="PTQ30081.1"/>
    </source>
</evidence>
<dbReference type="Gramene" id="Mp2g02270.1">
    <property type="protein sequence ID" value="Mp2g02270.1.cds"/>
    <property type="gene ID" value="Mp2g02270"/>
</dbReference>
<organism evidence="1 2">
    <name type="scientific">Marchantia polymorpha</name>
    <name type="common">Common liverwort</name>
    <name type="synonym">Marchantia aquatica</name>
    <dbReference type="NCBI Taxonomy" id="3197"/>
    <lineage>
        <taxon>Eukaryota</taxon>
        <taxon>Viridiplantae</taxon>
        <taxon>Streptophyta</taxon>
        <taxon>Embryophyta</taxon>
        <taxon>Marchantiophyta</taxon>
        <taxon>Marchantiopsida</taxon>
        <taxon>Marchantiidae</taxon>
        <taxon>Marchantiales</taxon>
        <taxon>Marchantiaceae</taxon>
        <taxon>Marchantia</taxon>
    </lineage>
</organism>